<protein>
    <recommendedName>
        <fullName evidence="1">Treble clef zinc finger domain-containing protein</fullName>
    </recommendedName>
</protein>
<evidence type="ECO:0000313" key="3">
    <source>
        <dbReference type="Proteomes" id="UP000186108"/>
    </source>
</evidence>
<dbReference type="Pfam" id="PF14311">
    <property type="entry name" value="DUF4379"/>
    <property type="match status" value="3"/>
</dbReference>
<organism evidence="2 3">
    <name type="scientific">Rhodococcus opacus</name>
    <name type="common">Nocardia opaca</name>
    <dbReference type="NCBI Taxonomy" id="37919"/>
    <lineage>
        <taxon>Bacteria</taxon>
        <taxon>Bacillati</taxon>
        <taxon>Actinomycetota</taxon>
        <taxon>Actinomycetes</taxon>
        <taxon>Mycobacteriales</taxon>
        <taxon>Nocardiaceae</taxon>
        <taxon>Rhodococcus</taxon>
    </lineage>
</organism>
<dbReference type="AlphaFoldDB" id="A0A1B1KHK9"/>
<feature type="domain" description="Treble clef zinc finger" evidence="1">
    <location>
        <begin position="179"/>
        <end position="234"/>
    </location>
</feature>
<keyword evidence="2" id="KW-0614">Plasmid</keyword>
<sequence>MTTRGQLSVAERAPYLVVEWHPDRNGDLTADRVSYGTNKPIWWRCQKCGHEWLSAPRTRIRSTETTSSRRIMGCPSCSKFSARNIMQVRANKRHATSLRHRPDLLEEFHKSKNSDVGADQVTSRDRVWWTCRHCGGEWRTTVGVRLAGHGCPQCGRRSHIVKMRTPKSGNSLPERRPDLAADWNWARNGRGPDEYSFGSSQEVWWLCRICGHEWETTINQRSHSTKGSGCPGCRLWGTRVCLPMICGVVLQTLRCGRRC</sequence>
<accession>A0A1B1KHK9</accession>
<dbReference type="PANTHER" id="PTHR37317:SF1">
    <property type="entry name" value="ZINC-RIBBON DOMAIN-CONTAINING PROTEIN-RELATED"/>
    <property type="match status" value="1"/>
</dbReference>
<dbReference type="RefSeq" id="WP_155773097.1">
    <property type="nucleotide sequence ID" value="NZ_CP009112.1"/>
</dbReference>
<feature type="domain" description="Treble clef zinc finger" evidence="1">
    <location>
        <begin position="16"/>
        <end position="79"/>
    </location>
</feature>
<geneLocation type="plasmid" evidence="3">
    <name>pr1cp1</name>
</geneLocation>
<gene>
    <name evidence="2" type="ORF">R1CP_37465</name>
</gene>
<reference evidence="2 3" key="1">
    <citation type="submission" date="2014-07" db="EMBL/GenBank/DDBJ databases">
        <authorList>
            <person name="Zhang J.E."/>
            <person name="Yang H."/>
            <person name="Guo J."/>
            <person name="Deng Z."/>
            <person name="Luo H."/>
            <person name="Luo M."/>
            <person name="Zhao B."/>
        </authorList>
    </citation>
    <scope>NUCLEOTIDE SEQUENCE [LARGE SCALE GENOMIC DNA]</scope>
    <source>
        <strain evidence="2 3">1CP</strain>
        <plasmid evidence="3">Plasmid pr1cp1</plasmid>
    </source>
</reference>
<dbReference type="EMBL" id="CP009112">
    <property type="protein sequence ID" value="ANS32095.1"/>
    <property type="molecule type" value="Genomic_DNA"/>
</dbReference>
<name>A0A1B1KHK9_RHOOP</name>
<evidence type="ECO:0000259" key="1">
    <source>
        <dbReference type="Pfam" id="PF14311"/>
    </source>
</evidence>
<dbReference type="Proteomes" id="UP000186108">
    <property type="component" value="Plasmid pR1CP1"/>
</dbReference>
<feature type="domain" description="Treble clef zinc finger" evidence="1">
    <location>
        <begin position="104"/>
        <end position="156"/>
    </location>
</feature>
<dbReference type="InterPro" id="IPR025487">
    <property type="entry name" value="DUF4379"/>
</dbReference>
<proteinExistence type="predicted"/>
<evidence type="ECO:0000313" key="2">
    <source>
        <dbReference type="EMBL" id="ANS32095.1"/>
    </source>
</evidence>
<dbReference type="PANTHER" id="PTHR37317">
    <property type="entry name" value="BLR8090 PROTEIN"/>
    <property type="match status" value="1"/>
</dbReference>